<comment type="caution">
    <text evidence="13">The sequence shown here is derived from an EMBL/GenBank/DDBJ whole genome shotgun (WGS) entry which is preliminary data.</text>
</comment>
<dbReference type="InterPro" id="IPR006091">
    <property type="entry name" value="Acyl-CoA_Oxase/DH_mid-dom"/>
</dbReference>
<dbReference type="GO" id="GO:0005739">
    <property type="term" value="C:mitochondrion"/>
    <property type="evidence" value="ECO:0007669"/>
    <property type="project" value="UniProtKB-SubCell"/>
</dbReference>
<keyword evidence="6" id="KW-0809">Transit peptide</keyword>
<evidence type="ECO:0000256" key="9">
    <source>
        <dbReference type="RuleBase" id="RU362125"/>
    </source>
</evidence>
<feature type="domain" description="Acyl-CoA oxidase/dehydrogenase middle" evidence="11">
    <location>
        <begin position="210"/>
        <end position="297"/>
    </location>
</feature>
<dbReference type="Pfam" id="PF00441">
    <property type="entry name" value="Acyl-CoA_dh_1"/>
    <property type="match status" value="1"/>
</dbReference>
<dbReference type="GO" id="GO:0016491">
    <property type="term" value="F:oxidoreductase activity"/>
    <property type="evidence" value="ECO:0007669"/>
    <property type="project" value="UniProtKB-KW"/>
</dbReference>
<evidence type="ECO:0000256" key="2">
    <source>
        <dbReference type="ARBA" id="ARBA00004173"/>
    </source>
</evidence>
<sequence length="640" mass="72950">MIKFSIKPVSIKQGLVGKLLQRFYSASTSIQPAEKEFSENYDKEMKKFETLTNISKRTREKKPQRNPFVKNLTIGIFDNEILTFPEMQLQEVRNIEKQVADLKKLLHQKHMVNVNSISNKNFRQNLADHKALGLQSSQFLDARECCPLELMRYLDVLSEHQLKDSLIQQEMLGAQTLNKFANESLQKKYLHSIITGEKVVAFALNEHNLIDILNMNTTAKLSEDKKSWILNGTKSFVANGISADFFIVIAVSERALLHEEQVSQLSAFIVDKDSKGVSWKKIEPTDFELAEISFDNVEIPIENVIGKVNEADKILRGIMSDFKLSCGPSCNAISKKTIDKLFQFFVEKSYENFDWLSTDAIRIKLGEIAMEYYVADSVTYLTAGLQDWYSNQDVEVESAIVKILSSEAAYRISSICLDIVGLPATLKNHWARQFHEETLNYLTLHESNDSQKLFIAANGLQHAGQNITNRIKMLRNPLHFSTFWLKNLLFDGGQQNDNPKLDFDLAGHLHPSCNGPSKQLEYCVKRLQFATEILLTRHGIECLNKHGDLRSLANILIDCYAMTAVLARASRSYCIGLQFADFEIVLASVFCNRAVDRVKENVNNIYYTEHKANDRNYLALGKRLVESKGYFISNATSRFF</sequence>
<evidence type="ECO:0000259" key="11">
    <source>
        <dbReference type="Pfam" id="PF02770"/>
    </source>
</evidence>
<comment type="subcellular location">
    <subcellularLocation>
        <location evidence="2">Mitochondrion</location>
    </subcellularLocation>
</comment>
<organism evidence="13 14">
    <name type="scientific">Hypothenemus hampei</name>
    <name type="common">Coffee berry borer</name>
    <dbReference type="NCBI Taxonomy" id="57062"/>
    <lineage>
        <taxon>Eukaryota</taxon>
        <taxon>Metazoa</taxon>
        <taxon>Ecdysozoa</taxon>
        <taxon>Arthropoda</taxon>
        <taxon>Hexapoda</taxon>
        <taxon>Insecta</taxon>
        <taxon>Pterygota</taxon>
        <taxon>Neoptera</taxon>
        <taxon>Endopterygota</taxon>
        <taxon>Coleoptera</taxon>
        <taxon>Polyphaga</taxon>
        <taxon>Cucujiformia</taxon>
        <taxon>Curculionidae</taxon>
        <taxon>Scolytinae</taxon>
        <taxon>Hypothenemus</taxon>
    </lineage>
</organism>
<dbReference type="Proteomes" id="UP001566132">
    <property type="component" value="Unassembled WGS sequence"/>
</dbReference>
<dbReference type="Pfam" id="PF21343">
    <property type="entry name" value="ACAD9-ACADV_C"/>
    <property type="match status" value="1"/>
</dbReference>
<dbReference type="InterPro" id="IPR009075">
    <property type="entry name" value="AcylCo_DH/oxidase_C"/>
</dbReference>
<dbReference type="Gene3D" id="1.20.140.10">
    <property type="entry name" value="Butyryl-CoA Dehydrogenase, subunit A, domain 3"/>
    <property type="match status" value="2"/>
</dbReference>
<dbReference type="InterPro" id="IPR046373">
    <property type="entry name" value="Acyl-CoA_Oxase/DH_mid-dom_sf"/>
</dbReference>
<dbReference type="Gene3D" id="1.10.540.10">
    <property type="entry name" value="Acyl-CoA dehydrogenase/oxidase, N-terminal domain"/>
    <property type="match status" value="1"/>
</dbReference>
<evidence type="ECO:0000259" key="12">
    <source>
        <dbReference type="Pfam" id="PF21343"/>
    </source>
</evidence>
<dbReference type="Gene3D" id="2.40.110.10">
    <property type="entry name" value="Butyryl-CoA Dehydrogenase, subunit A, domain 2"/>
    <property type="match status" value="1"/>
</dbReference>
<evidence type="ECO:0000256" key="6">
    <source>
        <dbReference type="ARBA" id="ARBA00022946"/>
    </source>
</evidence>
<name>A0ABD1ECW5_HYPHA</name>
<keyword evidence="7 9" id="KW-0560">Oxidoreductase</keyword>
<dbReference type="InterPro" id="IPR009100">
    <property type="entry name" value="AcylCoA_DH/oxidase_NM_dom_sf"/>
</dbReference>
<dbReference type="PANTHER" id="PTHR43884:SF9">
    <property type="entry name" value="COMPLEX I ASSEMBLY FACTOR ACAD9, MITOCHONDRIAL"/>
    <property type="match status" value="1"/>
</dbReference>
<dbReference type="InterPro" id="IPR036250">
    <property type="entry name" value="AcylCo_DH-like_C"/>
</dbReference>
<dbReference type="InterPro" id="IPR049448">
    <property type="entry name" value="ACAD9/ACADV-like_C"/>
</dbReference>
<comment type="similarity">
    <text evidence="3 9">Belongs to the acyl-CoA dehydrogenase family.</text>
</comment>
<proteinExistence type="inferred from homology"/>
<dbReference type="SUPFAM" id="SSF56645">
    <property type="entry name" value="Acyl-CoA dehydrogenase NM domain-like"/>
    <property type="match status" value="1"/>
</dbReference>
<keyword evidence="5 9" id="KW-0274">FAD</keyword>
<evidence type="ECO:0000256" key="1">
    <source>
        <dbReference type="ARBA" id="ARBA00001974"/>
    </source>
</evidence>
<reference evidence="13 14" key="1">
    <citation type="submission" date="2024-05" db="EMBL/GenBank/DDBJ databases">
        <title>Genetic variation in Jamaican populations of the coffee berry borer (Hypothenemus hampei).</title>
        <authorList>
            <person name="Errbii M."/>
            <person name="Myrie A."/>
        </authorList>
    </citation>
    <scope>NUCLEOTIDE SEQUENCE [LARGE SCALE GENOMIC DNA]</scope>
    <source>
        <strain evidence="13">JA-Hopewell-2020-01-JO</strain>
        <tissue evidence="13">Whole body</tissue>
    </source>
</reference>
<dbReference type="AlphaFoldDB" id="A0ABD1ECW5"/>
<protein>
    <submittedName>
        <fullName evidence="13">Uncharacterized protein</fullName>
    </submittedName>
</protein>
<evidence type="ECO:0000256" key="4">
    <source>
        <dbReference type="ARBA" id="ARBA00022630"/>
    </source>
</evidence>
<dbReference type="InterPro" id="IPR037069">
    <property type="entry name" value="AcylCoA_DH/ox_N_sf"/>
</dbReference>
<evidence type="ECO:0000259" key="10">
    <source>
        <dbReference type="Pfam" id="PF00441"/>
    </source>
</evidence>
<evidence type="ECO:0000256" key="7">
    <source>
        <dbReference type="ARBA" id="ARBA00023002"/>
    </source>
</evidence>
<dbReference type="GO" id="GO:0006631">
    <property type="term" value="P:fatty acid metabolic process"/>
    <property type="evidence" value="ECO:0007669"/>
    <property type="project" value="UniProtKB-ARBA"/>
</dbReference>
<gene>
    <name evidence="13" type="ORF">ABEB36_012349</name>
</gene>
<dbReference type="Pfam" id="PF02770">
    <property type="entry name" value="Acyl-CoA_dh_M"/>
    <property type="match status" value="1"/>
</dbReference>
<feature type="domain" description="Acyl-CoA dehydrogenase/oxidase C-terminal" evidence="10">
    <location>
        <begin position="357"/>
        <end position="457"/>
    </location>
</feature>
<evidence type="ECO:0000313" key="13">
    <source>
        <dbReference type="EMBL" id="KAL1491807.1"/>
    </source>
</evidence>
<keyword evidence="4 9" id="KW-0285">Flavoprotein</keyword>
<evidence type="ECO:0000313" key="14">
    <source>
        <dbReference type="Proteomes" id="UP001566132"/>
    </source>
</evidence>
<comment type="cofactor">
    <cofactor evidence="1 9">
        <name>FAD</name>
        <dbReference type="ChEBI" id="CHEBI:57692"/>
    </cofactor>
</comment>
<evidence type="ECO:0000256" key="8">
    <source>
        <dbReference type="ARBA" id="ARBA00023128"/>
    </source>
</evidence>
<dbReference type="SUPFAM" id="SSF47203">
    <property type="entry name" value="Acyl-CoA dehydrogenase C-terminal domain-like"/>
    <property type="match status" value="1"/>
</dbReference>
<evidence type="ECO:0000256" key="5">
    <source>
        <dbReference type="ARBA" id="ARBA00022827"/>
    </source>
</evidence>
<feature type="domain" description="ACAD9/ACADV-like C-terminal" evidence="12">
    <location>
        <begin position="516"/>
        <end position="630"/>
    </location>
</feature>
<accession>A0ABD1ECW5</accession>
<keyword evidence="14" id="KW-1185">Reference proteome</keyword>
<dbReference type="PANTHER" id="PTHR43884">
    <property type="entry name" value="ACYL-COA DEHYDROGENASE"/>
    <property type="match status" value="1"/>
</dbReference>
<keyword evidence="8" id="KW-0496">Mitochondrion</keyword>
<dbReference type="EMBL" id="JBDJPC010000009">
    <property type="protein sequence ID" value="KAL1491807.1"/>
    <property type="molecule type" value="Genomic_DNA"/>
</dbReference>
<evidence type="ECO:0000256" key="3">
    <source>
        <dbReference type="ARBA" id="ARBA00009347"/>
    </source>
</evidence>